<evidence type="ECO:0000313" key="1">
    <source>
        <dbReference type="EMBL" id="MBW76535.1"/>
    </source>
</evidence>
<protein>
    <submittedName>
        <fullName evidence="1">Uncharacterized protein</fullName>
    </submittedName>
</protein>
<organism evidence="1">
    <name type="scientific">Anopheles darlingi</name>
    <name type="common">Mosquito</name>
    <dbReference type="NCBI Taxonomy" id="43151"/>
    <lineage>
        <taxon>Eukaryota</taxon>
        <taxon>Metazoa</taxon>
        <taxon>Ecdysozoa</taxon>
        <taxon>Arthropoda</taxon>
        <taxon>Hexapoda</taxon>
        <taxon>Insecta</taxon>
        <taxon>Pterygota</taxon>
        <taxon>Neoptera</taxon>
        <taxon>Endopterygota</taxon>
        <taxon>Diptera</taxon>
        <taxon>Nematocera</taxon>
        <taxon>Culicoidea</taxon>
        <taxon>Culicidae</taxon>
        <taxon>Anophelinae</taxon>
        <taxon>Anopheles</taxon>
    </lineage>
</organism>
<proteinExistence type="predicted"/>
<dbReference type="EMBL" id="GGFL01012357">
    <property type="protein sequence ID" value="MBW76535.1"/>
    <property type="molecule type" value="Transcribed_RNA"/>
</dbReference>
<sequence>MMGKVSILSYSLSSALFYQTILCHTVGSDFIISLAFMLHDSPPLSRIARTVHLNLSQKYTTTLKPCN</sequence>
<name>A0A2M4DG75_ANODA</name>
<dbReference type="AlphaFoldDB" id="A0A2M4DG75"/>
<accession>A0A2M4DG75</accession>
<reference evidence="1" key="1">
    <citation type="submission" date="2018-01" db="EMBL/GenBank/DDBJ databases">
        <title>An insight into the sialome of Amazonian anophelines.</title>
        <authorList>
            <person name="Ribeiro J.M."/>
            <person name="Scarpassa V."/>
            <person name="Calvo E."/>
        </authorList>
    </citation>
    <scope>NUCLEOTIDE SEQUENCE</scope>
</reference>